<dbReference type="Gene3D" id="3.40.190.10">
    <property type="entry name" value="Periplasmic binding protein-like II"/>
    <property type="match status" value="2"/>
</dbReference>
<dbReference type="AlphaFoldDB" id="A0A346PAN7"/>
<dbReference type="PANTHER" id="PTHR43649">
    <property type="entry name" value="ARABINOSE-BINDING PROTEIN-RELATED"/>
    <property type="match status" value="1"/>
</dbReference>
<evidence type="ECO:0000256" key="4">
    <source>
        <dbReference type="SAM" id="MobiDB-lite"/>
    </source>
</evidence>
<comment type="subcellular location">
    <subcellularLocation>
        <location evidence="1">Cell envelope</location>
    </subcellularLocation>
</comment>
<dbReference type="Pfam" id="PF13416">
    <property type="entry name" value="SBP_bac_8"/>
    <property type="match status" value="1"/>
</dbReference>
<organism evidence="5 8">
    <name type="scientific">Natrarchaeobaculum sulfurireducens</name>
    <dbReference type="NCBI Taxonomy" id="2044521"/>
    <lineage>
        <taxon>Archaea</taxon>
        <taxon>Methanobacteriati</taxon>
        <taxon>Methanobacteriota</taxon>
        <taxon>Stenosarchaea group</taxon>
        <taxon>Halobacteria</taxon>
        <taxon>Halobacteriales</taxon>
        <taxon>Natrialbaceae</taxon>
        <taxon>Natrarchaeobaculum</taxon>
    </lineage>
</organism>
<dbReference type="Proteomes" id="UP000258707">
    <property type="component" value="Chromosome"/>
</dbReference>
<dbReference type="InterPro" id="IPR050490">
    <property type="entry name" value="Bact_solute-bd_prot1"/>
</dbReference>
<evidence type="ECO:0000256" key="2">
    <source>
        <dbReference type="ARBA" id="ARBA00022448"/>
    </source>
</evidence>
<reference evidence="5" key="3">
    <citation type="journal article" date="2019" name="Int. J. Syst. Evol. Microbiol.">
        <title>Natronolimnobius sulfurireducens sp. nov. and Halalkaliarchaeum desulfuricum gen. nov., sp. nov., the first sulfur-respiring alkaliphilic haloarchaea from hypersaline alkaline lakes.</title>
        <authorList>
            <person name="Sorokin D.Y."/>
            <person name="Yakimov M."/>
            <person name="Messina E."/>
            <person name="Merkel A.Y."/>
            <person name="Bale N.J."/>
            <person name="Sinninghe Damste J.S."/>
        </authorList>
    </citation>
    <scope>NUCLEOTIDE SEQUENCE</scope>
    <source>
        <strain evidence="6">AArc-Mg</strain>
        <strain evidence="5">AArc1</strain>
    </source>
</reference>
<evidence type="ECO:0000313" key="6">
    <source>
        <dbReference type="EMBL" id="AXR80259.1"/>
    </source>
</evidence>
<dbReference type="PANTHER" id="PTHR43649:SF31">
    <property type="entry name" value="SN-GLYCEROL-3-PHOSPHATE-BINDING PERIPLASMIC PROTEIN UGPB"/>
    <property type="match status" value="1"/>
</dbReference>
<evidence type="ECO:0000313" key="8">
    <source>
        <dbReference type="Proteomes" id="UP000258707"/>
    </source>
</evidence>
<gene>
    <name evidence="5" type="ORF">AArc1_0238</name>
    <name evidence="6" type="ORF">AArcMg_0236</name>
</gene>
<dbReference type="SUPFAM" id="SSF53850">
    <property type="entry name" value="Periplasmic binding protein-like II"/>
    <property type="match status" value="1"/>
</dbReference>
<sequence length="459" mass="49978">MLAGTAAGTAALAGCFGDDDGTQGGSGGGDDAEGDTEVDDDVINVWHAMGGASGDLLDEMVERYDGAETQSEYQGSYEDILNSLFASIEAGQSPDVVMIDSLHNQQVLDAGASQSAEALLPGDYPIDNLVPAVQDFFRVDGELHSMPFNNSNAILYYNKSAYEEAGLDPESPPETIQEVREHCEALVDSGATNYGISWPNHVWFIETFYSLANELILDNENGHDGAPTTMYAETAFAEDLWTWWRDLYQDDLYLNPGIEAWDESRNAFLTEQVGIMLDSTAAVESTASGAEGDVDADDIDEDDVDGFELGTGFYPSPTDDWTGVVIGGASLWVSSEVSSEHEEHVGQLLADLGSVESQIEWHQGSGYYPIREEAIDQLEEEGWFDEQPHYATAFDQLLATETTPATRRMLVGPAREVQLTIQETSQDIFSGSVSVDEGLANMKESVEEELERYARVADN</sequence>
<evidence type="ECO:0000313" key="7">
    <source>
        <dbReference type="Proteomes" id="UP000258613"/>
    </source>
</evidence>
<evidence type="ECO:0000256" key="3">
    <source>
        <dbReference type="ARBA" id="ARBA00022729"/>
    </source>
</evidence>
<reference evidence="8" key="1">
    <citation type="submission" date="2017-10" db="EMBL/GenBank/DDBJ databases">
        <title>Phenotypic and genomic properties of facultatively anaerobic sulfur-reducing natronoarchaea from hypersaline soda lakes.</title>
        <authorList>
            <person name="Sorokin D.Y."/>
            <person name="Kublanov I.V."/>
            <person name="Roman P."/>
            <person name="Sinninghe Damste J.S."/>
            <person name="Golyshin P.N."/>
            <person name="Rojo D."/>
            <person name="Ciordia S."/>
            <person name="Mena Md.C."/>
            <person name="Ferrer M."/>
            <person name="Messina E."/>
            <person name="Smedile F."/>
            <person name="La Spada G."/>
            <person name="La Cono V."/>
            <person name="Yakimov M.M."/>
        </authorList>
    </citation>
    <scope>NUCLEOTIDE SEQUENCE [LARGE SCALE GENOMIC DNA]</scope>
    <source>
        <strain evidence="8">AArc1</strain>
    </source>
</reference>
<name>A0A346PAN7_9EURY</name>
<proteinExistence type="predicted"/>
<accession>A0A346PAN7</accession>
<evidence type="ECO:0000313" key="5">
    <source>
        <dbReference type="EMBL" id="AXR76582.1"/>
    </source>
</evidence>
<dbReference type="KEGG" id="nan:AArc1_0238"/>
<dbReference type="KEGG" id="nag:AArcMg_0236"/>
<protein>
    <submittedName>
        <fullName evidence="5">ABC-type trehalose transport system, periplasmiccomponent</fullName>
    </submittedName>
    <submittedName>
        <fullName evidence="6">Glycerol-3-phosphate ABC transporter, periplasmic glycerol-3-phosphate-binding protein</fullName>
    </submittedName>
</protein>
<accession>A0A346PL64</accession>
<reference evidence="7" key="2">
    <citation type="submission" date="2018-02" db="EMBL/GenBank/DDBJ databases">
        <title>Phenotypic and genomic properties of facultatively anaerobic sulfur-reducing natronoarchaea from hypersaline soda lakes.</title>
        <authorList>
            <person name="Sorokin D.Y."/>
            <person name="Kublanov I.V."/>
            <person name="Roman P."/>
            <person name="Sinninghe Damste J.S."/>
            <person name="Golyshin P.N."/>
            <person name="Rojo D."/>
            <person name="Ciordia S."/>
            <person name="Mena M.D.C."/>
            <person name="Ferrer M."/>
            <person name="Messina E."/>
            <person name="Smedile F."/>
            <person name="La Spada G."/>
            <person name="La Cono V."/>
            <person name="Yakimov M.M."/>
        </authorList>
    </citation>
    <scope>NUCLEOTIDE SEQUENCE [LARGE SCALE GENOMIC DNA]</scope>
    <source>
        <strain evidence="7">AArc-Mg</strain>
    </source>
</reference>
<keyword evidence="2" id="KW-0813">Transport</keyword>
<evidence type="ECO:0000256" key="1">
    <source>
        <dbReference type="ARBA" id="ARBA00004196"/>
    </source>
</evidence>
<keyword evidence="3" id="KW-0732">Signal</keyword>
<keyword evidence="7" id="KW-1185">Reference proteome</keyword>
<dbReference type="EMBL" id="CP024047">
    <property type="protein sequence ID" value="AXR76582.1"/>
    <property type="molecule type" value="Genomic_DNA"/>
</dbReference>
<dbReference type="Proteomes" id="UP000258613">
    <property type="component" value="Chromosome"/>
</dbReference>
<dbReference type="EMBL" id="CP027033">
    <property type="protein sequence ID" value="AXR80259.1"/>
    <property type="molecule type" value="Genomic_DNA"/>
</dbReference>
<feature type="region of interest" description="Disordered" evidence="4">
    <location>
        <begin position="16"/>
        <end position="37"/>
    </location>
</feature>
<dbReference type="InterPro" id="IPR006059">
    <property type="entry name" value="SBP"/>
</dbReference>